<accession>A0A6I6LQZ7</accession>
<feature type="transmembrane region" description="Helical" evidence="1">
    <location>
        <begin position="28"/>
        <end position="46"/>
    </location>
</feature>
<dbReference type="EMBL" id="CP046902">
    <property type="protein sequence ID" value="QGZ29112.1"/>
    <property type="molecule type" value="Genomic_DNA"/>
</dbReference>
<organism evidence="2 3">
    <name type="scientific">Stutzerimonas stutzeri</name>
    <name type="common">Pseudomonas stutzeri</name>
    <dbReference type="NCBI Taxonomy" id="316"/>
    <lineage>
        <taxon>Bacteria</taxon>
        <taxon>Pseudomonadati</taxon>
        <taxon>Pseudomonadota</taxon>
        <taxon>Gammaproteobacteria</taxon>
        <taxon>Pseudomonadales</taxon>
        <taxon>Pseudomonadaceae</taxon>
        <taxon>Stutzerimonas</taxon>
    </lineage>
</organism>
<gene>
    <name evidence="2" type="ORF">GQA94_03150</name>
</gene>
<name>A0A6I6LQZ7_STUST</name>
<feature type="transmembrane region" description="Helical" evidence="1">
    <location>
        <begin position="215"/>
        <end position="235"/>
    </location>
</feature>
<feature type="transmembrane region" description="Helical" evidence="1">
    <location>
        <begin position="91"/>
        <end position="112"/>
    </location>
</feature>
<keyword evidence="1" id="KW-0472">Membrane</keyword>
<keyword evidence="1" id="KW-1133">Transmembrane helix</keyword>
<reference evidence="2 3" key="1">
    <citation type="submission" date="2019-12" db="EMBL/GenBank/DDBJ databases">
        <title>Complete genome sequence of Pseudomonas stutzeri.</title>
        <authorList>
            <person name="Lim S.R."/>
            <person name="Kim J.H."/>
        </authorList>
    </citation>
    <scope>NUCLEOTIDE SEQUENCE [LARGE SCALE GENOMIC DNA]</scope>
    <source>
        <strain evidence="2 3">PM101005</strain>
    </source>
</reference>
<dbReference type="Proteomes" id="UP000438983">
    <property type="component" value="Chromosome"/>
</dbReference>
<evidence type="ECO:0000256" key="1">
    <source>
        <dbReference type="SAM" id="Phobius"/>
    </source>
</evidence>
<protein>
    <submittedName>
        <fullName evidence="2">Uncharacterized protein</fullName>
    </submittedName>
</protein>
<dbReference type="RefSeq" id="WP_158186705.1">
    <property type="nucleotide sequence ID" value="NZ_CP046902.1"/>
</dbReference>
<evidence type="ECO:0000313" key="2">
    <source>
        <dbReference type="EMBL" id="QGZ29112.1"/>
    </source>
</evidence>
<sequence>MGILDLPGPLFAIIDSLMAAILPASARLLVWAALGGAGTLLLYRLVSPQGRIGQAKREAREARRRLSAFDGEFAEAGPLIRGQFSAAFRHIGLVLGPTLLAMLPLLALLTWIDHTYSYDFPDRNDPPATTVEPEPDFTEWILDSDIPLVRIGIAGSEQVEIALTAPIPVIEQRQWWNWLVANPLGYLPGDAGLERVSIGLPQRAYLPFGPPWMRTWLAILLPTMVVVSLVTYRWARVE</sequence>
<proteinExistence type="predicted"/>
<dbReference type="OrthoDB" id="6164237at2"/>
<dbReference type="AlphaFoldDB" id="A0A6I6LQZ7"/>
<keyword evidence="1" id="KW-0812">Transmembrane</keyword>
<evidence type="ECO:0000313" key="3">
    <source>
        <dbReference type="Proteomes" id="UP000438983"/>
    </source>
</evidence>